<dbReference type="PROSITE" id="PS50111">
    <property type="entry name" value="CHEMOTAXIS_TRANSDUC_2"/>
    <property type="match status" value="1"/>
</dbReference>
<gene>
    <name evidence="15" type="ORF">HWQ56_16070</name>
</gene>
<comment type="subcellular location">
    <subcellularLocation>
        <location evidence="1">Cell inner membrane</location>
        <topology evidence="1">Multi-pass membrane protein</topology>
    </subcellularLocation>
</comment>
<dbReference type="Pfam" id="PF02203">
    <property type="entry name" value="TarH"/>
    <property type="match status" value="1"/>
</dbReference>
<feature type="transmembrane region" description="Helical" evidence="12">
    <location>
        <begin position="191"/>
        <end position="214"/>
    </location>
</feature>
<evidence type="ECO:0000256" key="3">
    <source>
        <dbReference type="ARBA" id="ARBA00022481"/>
    </source>
</evidence>
<accession>A0A7D5H145</accession>
<dbReference type="GO" id="GO:0006935">
    <property type="term" value="P:chemotaxis"/>
    <property type="evidence" value="ECO:0007669"/>
    <property type="project" value="UniProtKB-KW"/>
</dbReference>
<evidence type="ECO:0000256" key="6">
    <source>
        <dbReference type="ARBA" id="ARBA00022692"/>
    </source>
</evidence>
<evidence type="ECO:0000259" key="14">
    <source>
        <dbReference type="PROSITE" id="PS50885"/>
    </source>
</evidence>
<sequence>MFRHLSIRTGMCAILVLFVTALLFSTLSAWHSAEQSDTQVQELHRTALAADRLNNALLMAIRTSANVSSAFLENLGGQHDASAARLTRSEEIWRSSAQLVDQFGQSLEPQNTPLGVQLEQSFVEYGKAIEAQRAATRANDLAAYFTANQLASTAMGKLQDQRNTLMQALNDRSTTLMALTDSRLKEATGTAILLLVITVLLAVCCWSFILVRVLRPLGLAGQHFKRIAAGDLREPIEVHSRNEIGELFAELGRMQDSQRQTISHISASAQQLAAAAQQLNAVTDASSRGVQQQDQELEQAATAVTEMTTAVEEVARNAVSTSEAAEASNALSRQSRQQVQDTIEGTHAMAADIQGSAELIQTLAGETREIGKVLDVIRAVSEQTNLLALNAAIEAARAGEAGRGFAVVADEVRTLAHRTQESTREIEQMIVRLQTGTEAAVNSMRSSTEKAQQNLTLTQACGDVLEQIYSAIGEINERNLVIASAAQEQSHVAREVDHNLLNIRNLSIQSSEGATQTSAASREMTALANELTGLVARFRA</sequence>
<dbReference type="SUPFAM" id="SSF58104">
    <property type="entry name" value="Methyl-accepting chemotaxis protein (MCP) signaling domain"/>
    <property type="match status" value="1"/>
</dbReference>
<dbReference type="Pfam" id="PF00015">
    <property type="entry name" value="MCPsignal"/>
    <property type="match status" value="1"/>
</dbReference>
<evidence type="ECO:0000256" key="8">
    <source>
        <dbReference type="ARBA" id="ARBA00023136"/>
    </source>
</evidence>
<keyword evidence="9 11" id="KW-0807">Transducer</keyword>
<dbReference type="SMART" id="SM00283">
    <property type="entry name" value="MA"/>
    <property type="match status" value="1"/>
</dbReference>
<dbReference type="Pfam" id="PF00672">
    <property type="entry name" value="HAMP"/>
    <property type="match status" value="1"/>
</dbReference>
<dbReference type="CDD" id="cd11386">
    <property type="entry name" value="MCP_signal"/>
    <property type="match status" value="1"/>
</dbReference>
<dbReference type="PANTHER" id="PTHR32089:SF120">
    <property type="entry name" value="METHYL-ACCEPTING CHEMOTAXIS PROTEIN TLPQ"/>
    <property type="match status" value="1"/>
</dbReference>
<evidence type="ECO:0000313" key="16">
    <source>
        <dbReference type="Proteomes" id="UP000509568"/>
    </source>
</evidence>
<dbReference type="CDD" id="cd06225">
    <property type="entry name" value="HAMP"/>
    <property type="match status" value="1"/>
</dbReference>
<keyword evidence="3" id="KW-0488">Methylation</keyword>
<comment type="similarity">
    <text evidence="10">Belongs to the methyl-accepting chemotaxis (MCP) protein family.</text>
</comment>
<dbReference type="GO" id="GO:0005886">
    <property type="term" value="C:plasma membrane"/>
    <property type="evidence" value="ECO:0007669"/>
    <property type="project" value="UniProtKB-SubCell"/>
</dbReference>
<dbReference type="FunFam" id="1.10.287.950:FF:000001">
    <property type="entry name" value="Methyl-accepting chemotaxis sensory transducer"/>
    <property type="match status" value="1"/>
</dbReference>
<evidence type="ECO:0000256" key="11">
    <source>
        <dbReference type="PROSITE-ProRule" id="PRU00284"/>
    </source>
</evidence>
<evidence type="ECO:0000256" key="9">
    <source>
        <dbReference type="ARBA" id="ARBA00023224"/>
    </source>
</evidence>
<dbReference type="PANTHER" id="PTHR32089">
    <property type="entry name" value="METHYL-ACCEPTING CHEMOTAXIS PROTEIN MCPB"/>
    <property type="match status" value="1"/>
</dbReference>
<proteinExistence type="inferred from homology"/>
<evidence type="ECO:0000256" key="7">
    <source>
        <dbReference type="ARBA" id="ARBA00022989"/>
    </source>
</evidence>
<evidence type="ECO:0000256" key="1">
    <source>
        <dbReference type="ARBA" id="ARBA00004429"/>
    </source>
</evidence>
<keyword evidence="16" id="KW-1185">Reference proteome</keyword>
<keyword evidence="4" id="KW-0145">Chemotaxis</keyword>
<protein>
    <submittedName>
        <fullName evidence="15">Methyl-accepting chemotaxis protein</fullName>
    </submittedName>
</protein>
<keyword evidence="7 12" id="KW-1133">Transmembrane helix</keyword>
<name>A0A7D5H145_9PSED</name>
<evidence type="ECO:0000313" key="15">
    <source>
        <dbReference type="EMBL" id="QKZ05225.1"/>
    </source>
</evidence>
<feature type="domain" description="Methyl-accepting transducer" evidence="13">
    <location>
        <begin position="268"/>
        <end position="504"/>
    </location>
</feature>
<dbReference type="KEGG" id="pez:HWQ56_16070"/>
<keyword evidence="8 12" id="KW-0472">Membrane</keyword>
<reference evidence="15 16" key="1">
    <citation type="submission" date="2020-06" db="EMBL/GenBank/DDBJ databases">
        <title>Pseudomonas eucalypticola sp. nov., an endophyte of Eucalyptus dunnii leaves with biocontrol ability of eucalyptus leaf blight.</title>
        <authorList>
            <person name="Liu Y."/>
            <person name="Song Z."/>
            <person name="Zeng H."/>
            <person name="Lu M."/>
            <person name="Wang X."/>
            <person name="Lian X."/>
            <person name="Zhang Q."/>
        </authorList>
    </citation>
    <scope>NUCLEOTIDE SEQUENCE [LARGE SCALE GENOMIC DNA]</scope>
    <source>
        <strain evidence="15 16">NP-1</strain>
    </source>
</reference>
<evidence type="ECO:0000256" key="10">
    <source>
        <dbReference type="ARBA" id="ARBA00029447"/>
    </source>
</evidence>
<dbReference type="AlphaFoldDB" id="A0A7D5H145"/>
<organism evidence="15 16">
    <name type="scientific">Pseudomonas eucalypticola</name>
    <dbReference type="NCBI Taxonomy" id="2599595"/>
    <lineage>
        <taxon>Bacteria</taxon>
        <taxon>Pseudomonadati</taxon>
        <taxon>Pseudomonadota</taxon>
        <taxon>Gammaproteobacteria</taxon>
        <taxon>Pseudomonadales</taxon>
        <taxon>Pseudomonadaceae</taxon>
        <taxon>Pseudomonas</taxon>
    </lineage>
</organism>
<evidence type="ECO:0000256" key="2">
    <source>
        <dbReference type="ARBA" id="ARBA00022475"/>
    </source>
</evidence>
<dbReference type="Proteomes" id="UP000509568">
    <property type="component" value="Chromosome"/>
</dbReference>
<evidence type="ECO:0000256" key="4">
    <source>
        <dbReference type="ARBA" id="ARBA00022500"/>
    </source>
</evidence>
<dbReference type="InterPro" id="IPR003660">
    <property type="entry name" value="HAMP_dom"/>
</dbReference>
<evidence type="ECO:0000256" key="12">
    <source>
        <dbReference type="SAM" id="Phobius"/>
    </source>
</evidence>
<evidence type="ECO:0000256" key="5">
    <source>
        <dbReference type="ARBA" id="ARBA00022519"/>
    </source>
</evidence>
<dbReference type="InterPro" id="IPR004090">
    <property type="entry name" value="Chemotax_Me-accpt_rcpt"/>
</dbReference>
<dbReference type="GO" id="GO:0004888">
    <property type="term" value="F:transmembrane signaling receptor activity"/>
    <property type="evidence" value="ECO:0007669"/>
    <property type="project" value="InterPro"/>
</dbReference>
<evidence type="ECO:0000259" key="13">
    <source>
        <dbReference type="PROSITE" id="PS50111"/>
    </source>
</evidence>
<keyword evidence="2" id="KW-1003">Cell membrane</keyword>
<dbReference type="Gene3D" id="1.10.287.950">
    <property type="entry name" value="Methyl-accepting chemotaxis protein"/>
    <property type="match status" value="1"/>
</dbReference>
<feature type="domain" description="HAMP" evidence="14">
    <location>
        <begin position="211"/>
        <end position="263"/>
    </location>
</feature>
<keyword evidence="5" id="KW-0997">Cell inner membrane</keyword>
<dbReference type="InterPro" id="IPR003122">
    <property type="entry name" value="Tar_rcpt_lig-bd"/>
</dbReference>
<dbReference type="GO" id="GO:0007165">
    <property type="term" value="P:signal transduction"/>
    <property type="evidence" value="ECO:0007669"/>
    <property type="project" value="UniProtKB-KW"/>
</dbReference>
<dbReference type="PROSITE" id="PS50885">
    <property type="entry name" value="HAMP"/>
    <property type="match status" value="1"/>
</dbReference>
<dbReference type="SMART" id="SM00304">
    <property type="entry name" value="HAMP"/>
    <property type="match status" value="1"/>
</dbReference>
<dbReference type="EMBL" id="CP056030">
    <property type="protein sequence ID" value="QKZ05225.1"/>
    <property type="molecule type" value="Genomic_DNA"/>
</dbReference>
<dbReference type="InterPro" id="IPR004089">
    <property type="entry name" value="MCPsignal_dom"/>
</dbReference>
<dbReference type="PRINTS" id="PR00260">
    <property type="entry name" value="CHEMTRNSDUCR"/>
</dbReference>
<keyword evidence="6 12" id="KW-0812">Transmembrane</keyword>